<accession>A0ABR4HEQ0</accession>
<feature type="compositionally biased region" description="Polar residues" evidence="1">
    <location>
        <begin position="36"/>
        <end position="50"/>
    </location>
</feature>
<proteinExistence type="predicted"/>
<comment type="caution">
    <text evidence="2">The sequence shown here is derived from an EMBL/GenBank/DDBJ whole genome shotgun (WGS) entry which is preliminary data.</text>
</comment>
<reference evidence="2 3" key="1">
    <citation type="submission" date="2024-07" db="EMBL/GenBank/DDBJ databases">
        <title>Section-level genome sequencing and comparative genomics of Aspergillus sections Usti and Cavernicolus.</title>
        <authorList>
            <consortium name="Lawrence Berkeley National Laboratory"/>
            <person name="Nybo J.L."/>
            <person name="Vesth T.C."/>
            <person name="Theobald S."/>
            <person name="Frisvad J.C."/>
            <person name="Larsen T.O."/>
            <person name="Kjaerboelling I."/>
            <person name="Rothschild-Mancinelli K."/>
            <person name="Lyhne E.K."/>
            <person name="Kogle M.E."/>
            <person name="Barry K."/>
            <person name="Clum A."/>
            <person name="Na H."/>
            <person name="Ledsgaard L."/>
            <person name="Lin J."/>
            <person name="Lipzen A."/>
            <person name="Kuo A."/>
            <person name="Riley R."/>
            <person name="Mondo S."/>
            <person name="Labutti K."/>
            <person name="Haridas S."/>
            <person name="Pangalinan J."/>
            <person name="Salamov A.A."/>
            <person name="Simmons B.A."/>
            <person name="Magnuson J.K."/>
            <person name="Chen J."/>
            <person name="Drula E."/>
            <person name="Henrissat B."/>
            <person name="Wiebenga A."/>
            <person name="Lubbers R.J."/>
            <person name="Gomes A.C."/>
            <person name="Makela M.R."/>
            <person name="Stajich J."/>
            <person name="Grigoriev I.V."/>
            <person name="Mortensen U.H."/>
            <person name="De Vries R.P."/>
            <person name="Baker S.E."/>
            <person name="Andersen M.R."/>
        </authorList>
    </citation>
    <scope>NUCLEOTIDE SEQUENCE [LARGE SCALE GENOMIC DNA]</scope>
    <source>
        <strain evidence="2 3">CBS 588.65</strain>
    </source>
</reference>
<sequence>MDHDISMENAPSQSLHEKDSQNETSEPIIIPWSIDQPGTNNDSTSTQKPNETPIASLIHNSPEPLQIDIENLMNLSQTFHILPTPEDDDDLERTVNKVRRLAEVVEQGNSLALWTGMKLVPEFTRDAESIAMAQMASDEREVYEMWKEWATSRKGGNLNTTVAGNTSHEVTGPSQNSFRLPEFNWEQNVSPVPQGAQSLKKFTQRAAAMDIIFRHQGATPENAAWLTFNMVPVLPLVKAVTRISNMERHFLENRYKNKNTSMQRLSNVEAAEMETARKIVAAAERNTNRELERLRRMTRELNKSNAIIRARMRELEGKGGNGGGVELEGIYNS</sequence>
<feature type="region of interest" description="Disordered" evidence="1">
    <location>
        <begin position="1"/>
        <end position="51"/>
    </location>
</feature>
<organism evidence="2 3">
    <name type="scientific">Aspergillus granulosus</name>
    <dbReference type="NCBI Taxonomy" id="176169"/>
    <lineage>
        <taxon>Eukaryota</taxon>
        <taxon>Fungi</taxon>
        <taxon>Dikarya</taxon>
        <taxon>Ascomycota</taxon>
        <taxon>Pezizomycotina</taxon>
        <taxon>Eurotiomycetes</taxon>
        <taxon>Eurotiomycetidae</taxon>
        <taxon>Eurotiales</taxon>
        <taxon>Aspergillaceae</taxon>
        <taxon>Aspergillus</taxon>
        <taxon>Aspergillus subgen. Nidulantes</taxon>
    </lineage>
</organism>
<name>A0ABR4HEQ0_9EURO</name>
<protein>
    <submittedName>
        <fullName evidence="2">Uncharacterized protein</fullName>
    </submittedName>
</protein>
<gene>
    <name evidence="2" type="ORF">BJX63DRAFT_432037</name>
</gene>
<keyword evidence="3" id="KW-1185">Reference proteome</keyword>
<dbReference type="Proteomes" id="UP001610334">
    <property type="component" value="Unassembled WGS sequence"/>
</dbReference>
<evidence type="ECO:0000313" key="3">
    <source>
        <dbReference type="Proteomes" id="UP001610334"/>
    </source>
</evidence>
<dbReference type="EMBL" id="JBFXLT010000041">
    <property type="protein sequence ID" value="KAL2813222.1"/>
    <property type="molecule type" value="Genomic_DNA"/>
</dbReference>
<evidence type="ECO:0000313" key="2">
    <source>
        <dbReference type="EMBL" id="KAL2813222.1"/>
    </source>
</evidence>
<evidence type="ECO:0000256" key="1">
    <source>
        <dbReference type="SAM" id="MobiDB-lite"/>
    </source>
</evidence>